<dbReference type="AlphaFoldDB" id="A0A7S1VDN5"/>
<dbReference type="PANTHER" id="PTHR23076">
    <property type="entry name" value="METALLOPROTEASE M41 FTSH"/>
    <property type="match status" value="1"/>
</dbReference>
<keyword evidence="4" id="KW-0812">Transmembrane</keyword>
<sequence length="493" mass="53402">MYRYAPLLQRSCRSLLPSVGLSSTRYTTARSFFSTPFPPRPPRNTDEYRSTNNEYPTYSSGTSEIVEAGERGDWQRVEQLFEAAAASPARAAAASLSHADVKVYLEALVHTNRLHSLSLPNLTKVLLALSPGRPSPYRPTDTAASSDRSPRRTSSSPPPTLATSPSQPLHVAIASSTSAPWQRAASVLQVLTSLAGLGLFVYIFSSLSGGGKKGGAGPFTVQATHQLAETPAVRFADVAGVDEAVAEVAEVVEYLRNPRKFTRLGARLPAGVLLSGPPGTGKTLLARAIAGEAGVPFFFASGSSFDEMFVGVGAKRVRDLFEDAKKHAPCIVFIDEIDAVGGARHDDGAGGDNEVQRTMLELINQLDGFDARGNIKVLMATNRPDTLDPALLRPGRLDRRIEFGLPDLEGRAQIFTIHARQMNIARDIRFELLARLTPNATGADIRSVCTEAGMFAIRQRRKVILEKDFLDAIEKVIRGNARFSATSRYMIHN</sequence>
<feature type="compositionally biased region" description="Low complexity" evidence="15">
    <location>
        <begin position="142"/>
        <end position="166"/>
    </location>
</feature>
<keyword evidence="11" id="KW-1133">Transmembrane helix</keyword>
<evidence type="ECO:0000256" key="14">
    <source>
        <dbReference type="RuleBase" id="RU003651"/>
    </source>
</evidence>
<evidence type="ECO:0000256" key="12">
    <source>
        <dbReference type="ARBA" id="ARBA00023049"/>
    </source>
</evidence>
<dbReference type="InterPro" id="IPR003960">
    <property type="entry name" value="ATPase_AAA_CS"/>
</dbReference>
<dbReference type="GO" id="GO:0016887">
    <property type="term" value="F:ATP hydrolysis activity"/>
    <property type="evidence" value="ECO:0007669"/>
    <property type="project" value="InterPro"/>
</dbReference>
<accession>A0A7S1VDN5</accession>
<dbReference type="EMBL" id="HBGL01007658">
    <property type="protein sequence ID" value="CAD9296468.1"/>
    <property type="molecule type" value="Transcribed_RNA"/>
</dbReference>
<keyword evidence="6 14" id="KW-0547">Nucleotide-binding</keyword>
<dbReference type="GO" id="GO:0016020">
    <property type="term" value="C:membrane"/>
    <property type="evidence" value="ECO:0007669"/>
    <property type="project" value="UniProtKB-SubCell"/>
</dbReference>
<keyword evidence="8" id="KW-0862">Zinc</keyword>
<feature type="compositionally biased region" description="Polar residues" evidence="15">
    <location>
        <begin position="50"/>
        <end position="60"/>
    </location>
</feature>
<dbReference type="FunFam" id="3.40.50.300:FF:000277">
    <property type="entry name" value="ATP-dependent zinc metalloprotease FtsH"/>
    <property type="match status" value="1"/>
</dbReference>
<dbReference type="PANTHER" id="PTHR23076:SF97">
    <property type="entry name" value="ATP-DEPENDENT ZINC METALLOPROTEASE YME1L1"/>
    <property type="match status" value="1"/>
</dbReference>
<evidence type="ECO:0000313" key="17">
    <source>
        <dbReference type="EMBL" id="CAD9296468.1"/>
    </source>
</evidence>
<evidence type="ECO:0000256" key="9">
    <source>
        <dbReference type="ARBA" id="ARBA00022840"/>
    </source>
</evidence>
<dbReference type="GO" id="GO:0005524">
    <property type="term" value="F:ATP binding"/>
    <property type="evidence" value="ECO:0007669"/>
    <property type="project" value="UniProtKB-KW"/>
</dbReference>
<evidence type="ECO:0000256" key="3">
    <source>
        <dbReference type="ARBA" id="ARBA00022670"/>
    </source>
</evidence>
<reference evidence="17" key="1">
    <citation type="submission" date="2021-01" db="EMBL/GenBank/DDBJ databases">
        <authorList>
            <person name="Corre E."/>
            <person name="Pelletier E."/>
            <person name="Niang G."/>
            <person name="Scheremetjew M."/>
            <person name="Finn R."/>
            <person name="Kale V."/>
            <person name="Holt S."/>
            <person name="Cochrane G."/>
            <person name="Meng A."/>
            <person name="Brown T."/>
            <person name="Cohen L."/>
        </authorList>
    </citation>
    <scope>NUCLEOTIDE SEQUENCE</scope>
    <source>
        <strain evidence="17">ATCC 50979</strain>
    </source>
</reference>
<dbReference type="SUPFAM" id="SSF52540">
    <property type="entry name" value="P-loop containing nucleoside triphosphate hydrolases"/>
    <property type="match status" value="1"/>
</dbReference>
<keyword evidence="13" id="KW-0472">Membrane</keyword>
<dbReference type="PROSITE" id="PS00674">
    <property type="entry name" value="AAA"/>
    <property type="match status" value="1"/>
</dbReference>
<evidence type="ECO:0000256" key="6">
    <source>
        <dbReference type="ARBA" id="ARBA00022741"/>
    </source>
</evidence>
<keyword evidence="9 14" id="KW-0067">ATP-binding</keyword>
<dbReference type="Gene3D" id="3.40.50.300">
    <property type="entry name" value="P-loop containing nucleotide triphosphate hydrolases"/>
    <property type="match status" value="1"/>
</dbReference>
<evidence type="ECO:0000259" key="16">
    <source>
        <dbReference type="SMART" id="SM00382"/>
    </source>
</evidence>
<dbReference type="InterPro" id="IPR041569">
    <property type="entry name" value="AAA_lid_3"/>
</dbReference>
<dbReference type="FunFam" id="1.10.8.60:FF:000005">
    <property type="entry name" value="26S protease regulatory subunit 7"/>
    <property type="match status" value="1"/>
</dbReference>
<feature type="region of interest" description="Disordered" evidence="15">
    <location>
        <begin position="33"/>
        <end position="60"/>
    </location>
</feature>
<feature type="domain" description="AAA+ ATPase" evidence="16">
    <location>
        <begin position="268"/>
        <end position="407"/>
    </location>
</feature>
<comment type="subcellular location">
    <subcellularLocation>
        <location evidence="2">Membrane</location>
        <topology evidence="2">Multi-pass membrane protein</topology>
    </subcellularLocation>
</comment>
<keyword evidence="3" id="KW-0645">Protease</keyword>
<dbReference type="Pfam" id="PF17862">
    <property type="entry name" value="AAA_lid_3"/>
    <property type="match status" value="1"/>
</dbReference>
<proteinExistence type="inferred from homology"/>
<evidence type="ECO:0000256" key="11">
    <source>
        <dbReference type="ARBA" id="ARBA00022989"/>
    </source>
</evidence>
<evidence type="ECO:0000256" key="2">
    <source>
        <dbReference type="ARBA" id="ARBA00004141"/>
    </source>
</evidence>
<dbReference type="GO" id="GO:0008237">
    <property type="term" value="F:metallopeptidase activity"/>
    <property type="evidence" value="ECO:0007669"/>
    <property type="project" value="UniProtKB-KW"/>
</dbReference>
<evidence type="ECO:0000256" key="15">
    <source>
        <dbReference type="SAM" id="MobiDB-lite"/>
    </source>
</evidence>
<feature type="region of interest" description="Disordered" evidence="15">
    <location>
        <begin position="130"/>
        <end position="167"/>
    </location>
</feature>
<evidence type="ECO:0000256" key="4">
    <source>
        <dbReference type="ARBA" id="ARBA00022692"/>
    </source>
</evidence>
<dbReference type="Gene3D" id="1.10.8.60">
    <property type="match status" value="1"/>
</dbReference>
<comment type="cofactor">
    <cofactor evidence="1">
        <name>Zn(2+)</name>
        <dbReference type="ChEBI" id="CHEBI:29105"/>
    </cofactor>
</comment>
<dbReference type="GO" id="GO:0004176">
    <property type="term" value="F:ATP-dependent peptidase activity"/>
    <property type="evidence" value="ECO:0007669"/>
    <property type="project" value="TreeGrafter"/>
</dbReference>
<dbReference type="CDD" id="cd19501">
    <property type="entry name" value="RecA-like_FtsH"/>
    <property type="match status" value="1"/>
</dbReference>
<evidence type="ECO:0000256" key="10">
    <source>
        <dbReference type="ARBA" id="ARBA00022946"/>
    </source>
</evidence>
<keyword evidence="7" id="KW-0378">Hydrolase</keyword>
<evidence type="ECO:0000256" key="1">
    <source>
        <dbReference type="ARBA" id="ARBA00001947"/>
    </source>
</evidence>
<dbReference type="GO" id="GO:0006508">
    <property type="term" value="P:proteolysis"/>
    <property type="evidence" value="ECO:0007669"/>
    <property type="project" value="UniProtKB-KW"/>
</dbReference>
<keyword evidence="12" id="KW-0482">Metalloprotease</keyword>
<dbReference type="InterPro" id="IPR003959">
    <property type="entry name" value="ATPase_AAA_core"/>
</dbReference>
<dbReference type="GO" id="GO:0046872">
    <property type="term" value="F:metal ion binding"/>
    <property type="evidence" value="ECO:0007669"/>
    <property type="project" value="UniProtKB-KW"/>
</dbReference>
<dbReference type="InterPro" id="IPR003593">
    <property type="entry name" value="AAA+_ATPase"/>
</dbReference>
<gene>
    <name evidence="17" type="ORF">SSP0437_LOCUS5933</name>
</gene>
<keyword evidence="5" id="KW-0479">Metal-binding</keyword>
<dbReference type="SMART" id="SM00382">
    <property type="entry name" value="AAA"/>
    <property type="match status" value="1"/>
</dbReference>
<evidence type="ECO:0000256" key="8">
    <source>
        <dbReference type="ARBA" id="ARBA00022833"/>
    </source>
</evidence>
<organism evidence="17">
    <name type="scientific">Sexangularia sp. CB-2014</name>
    <dbReference type="NCBI Taxonomy" id="1486929"/>
    <lineage>
        <taxon>Eukaryota</taxon>
        <taxon>Amoebozoa</taxon>
        <taxon>Tubulinea</taxon>
        <taxon>Elardia</taxon>
        <taxon>Arcellinida</taxon>
        <taxon>Arcellinida incertae sedis</taxon>
        <taxon>Sexangularia</taxon>
    </lineage>
</organism>
<evidence type="ECO:0000256" key="5">
    <source>
        <dbReference type="ARBA" id="ARBA00022723"/>
    </source>
</evidence>
<evidence type="ECO:0000256" key="13">
    <source>
        <dbReference type="ARBA" id="ARBA00023136"/>
    </source>
</evidence>
<evidence type="ECO:0000256" key="7">
    <source>
        <dbReference type="ARBA" id="ARBA00022801"/>
    </source>
</evidence>
<dbReference type="InterPro" id="IPR027417">
    <property type="entry name" value="P-loop_NTPase"/>
</dbReference>
<keyword evidence="10" id="KW-0809">Transit peptide</keyword>
<protein>
    <recommendedName>
        <fullName evidence="16">AAA+ ATPase domain-containing protein</fullName>
    </recommendedName>
</protein>
<dbReference type="Pfam" id="PF00004">
    <property type="entry name" value="AAA"/>
    <property type="match status" value="1"/>
</dbReference>
<name>A0A7S1VDN5_9EUKA</name>
<comment type="similarity">
    <text evidence="14">Belongs to the AAA ATPase family.</text>
</comment>